<evidence type="ECO:0000256" key="1">
    <source>
        <dbReference type="SAM" id="MobiDB-lite"/>
    </source>
</evidence>
<dbReference type="Proteomes" id="UP000809789">
    <property type="component" value="Unassembled WGS sequence"/>
</dbReference>
<name>A0A8K0L0J1_9PEZI</name>
<feature type="region of interest" description="Disordered" evidence="1">
    <location>
        <begin position="144"/>
        <end position="163"/>
    </location>
</feature>
<comment type="caution">
    <text evidence="2">The sequence shown here is derived from an EMBL/GenBank/DDBJ whole genome shotgun (WGS) entry which is preliminary data.</text>
</comment>
<organism evidence="2 3">
    <name type="scientific">Elsinoe batatas</name>
    <dbReference type="NCBI Taxonomy" id="2601811"/>
    <lineage>
        <taxon>Eukaryota</taxon>
        <taxon>Fungi</taxon>
        <taxon>Dikarya</taxon>
        <taxon>Ascomycota</taxon>
        <taxon>Pezizomycotina</taxon>
        <taxon>Dothideomycetes</taxon>
        <taxon>Dothideomycetidae</taxon>
        <taxon>Myriangiales</taxon>
        <taxon>Elsinoaceae</taxon>
        <taxon>Elsinoe</taxon>
    </lineage>
</organism>
<evidence type="ECO:0000313" key="3">
    <source>
        <dbReference type="Proteomes" id="UP000809789"/>
    </source>
</evidence>
<evidence type="ECO:0000313" key="2">
    <source>
        <dbReference type="EMBL" id="KAG8625401.1"/>
    </source>
</evidence>
<dbReference type="AlphaFoldDB" id="A0A8K0L0J1"/>
<keyword evidence="3" id="KW-1185">Reference proteome</keyword>
<accession>A0A8K0L0J1</accession>
<dbReference type="OrthoDB" id="4424523at2759"/>
<sequence>MSSDAEYAREIVEDEGVWGFVVYRCSYKSDGEWLRFLQILNDNVRESLEADDEEYLDLMDTLDWAVQETPELEGASKEEIRRRFRDWASEHADLSSPRSSFCIMVDQDCIDATLGAPAPPEYDSEHKAFVYIIDKNWRQRHYEDNVDGASGGGKDPADEGFDPLDGCRMDDVGWMKLAVSHVAPRAFSILDDPGWEGAYRRPPKVVRP</sequence>
<protein>
    <submittedName>
        <fullName evidence="2">Uncharacterized protein</fullName>
    </submittedName>
</protein>
<gene>
    <name evidence="2" type="ORF">KVT40_007152</name>
</gene>
<proteinExistence type="predicted"/>
<dbReference type="EMBL" id="JAESVG020000008">
    <property type="protein sequence ID" value="KAG8625401.1"/>
    <property type="molecule type" value="Genomic_DNA"/>
</dbReference>
<reference evidence="2" key="1">
    <citation type="submission" date="2021-07" db="EMBL/GenBank/DDBJ databases">
        <title>Elsinoe batatas strain:CRI-CJ2 Genome sequencing and assembly.</title>
        <authorList>
            <person name="Huang L."/>
        </authorList>
    </citation>
    <scope>NUCLEOTIDE SEQUENCE</scope>
    <source>
        <strain evidence="2">CRI-CJ2</strain>
    </source>
</reference>